<evidence type="ECO:0000313" key="2">
    <source>
        <dbReference type="Proteomes" id="UP000623129"/>
    </source>
</evidence>
<proteinExistence type="predicted"/>
<gene>
    <name evidence="1" type="ORF">FCM35_KLT12474</name>
</gene>
<dbReference type="EMBL" id="SWLB01000023">
    <property type="protein sequence ID" value="KAF3323743.1"/>
    <property type="molecule type" value="Genomic_DNA"/>
</dbReference>
<comment type="caution">
    <text evidence="1">The sequence shown here is derived from an EMBL/GenBank/DDBJ whole genome shotgun (WGS) entry which is preliminary data.</text>
</comment>
<name>A0A833VIB2_9POAL</name>
<evidence type="ECO:0000313" key="1">
    <source>
        <dbReference type="EMBL" id="KAF3323743.1"/>
    </source>
</evidence>
<dbReference type="AlphaFoldDB" id="A0A833VIB2"/>
<sequence length="68" mass="8070">MESREEEDEVDAYAKKCICMYNVCFASFDSTWIWYKLKELLEYKNCPAHVNVVKECVLPICNDVRLSR</sequence>
<accession>A0A833VIB2</accession>
<dbReference type="OrthoDB" id="42919at2759"/>
<reference evidence="1" key="1">
    <citation type="submission" date="2020-01" db="EMBL/GenBank/DDBJ databases">
        <title>Genome sequence of Kobresia littledalei, the first chromosome-level genome in the family Cyperaceae.</title>
        <authorList>
            <person name="Qu G."/>
        </authorList>
    </citation>
    <scope>NUCLEOTIDE SEQUENCE</scope>
    <source>
        <strain evidence="1">C.B.Clarke</strain>
        <tissue evidence="1">Leaf</tissue>
    </source>
</reference>
<keyword evidence="2" id="KW-1185">Reference proteome</keyword>
<dbReference type="Proteomes" id="UP000623129">
    <property type="component" value="Unassembled WGS sequence"/>
</dbReference>
<organism evidence="1 2">
    <name type="scientific">Carex littledalei</name>
    <dbReference type="NCBI Taxonomy" id="544730"/>
    <lineage>
        <taxon>Eukaryota</taxon>
        <taxon>Viridiplantae</taxon>
        <taxon>Streptophyta</taxon>
        <taxon>Embryophyta</taxon>
        <taxon>Tracheophyta</taxon>
        <taxon>Spermatophyta</taxon>
        <taxon>Magnoliopsida</taxon>
        <taxon>Liliopsida</taxon>
        <taxon>Poales</taxon>
        <taxon>Cyperaceae</taxon>
        <taxon>Cyperoideae</taxon>
        <taxon>Cariceae</taxon>
        <taxon>Carex</taxon>
        <taxon>Carex subgen. Euthyceras</taxon>
    </lineage>
</organism>
<protein>
    <submittedName>
        <fullName evidence="1">Uncharacterized protein</fullName>
    </submittedName>
</protein>